<reference evidence="1 2" key="1">
    <citation type="submission" date="2017-06" db="EMBL/GenBank/DDBJ databases">
        <title>Genome sequencing of cyanobaciteial culture collection at National Institute for Environmental Studies (NIES).</title>
        <authorList>
            <person name="Hirose Y."/>
            <person name="Shimura Y."/>
            <person name="Fujisawa T."/>
            <person name="Nakamura Y."/>
            <person name="Kawachi M."/>
        </authorList>
    </citation>
    <scope>NUCLEOTIDE SEQUENCE [LARGE SCALE GENOMIC DNA]</scope>
    <source>
        <strain evidence="1 2">NIES-267</strain>
    </source>
</reference>
<organism evidence="1 2">
    <name type="scientific">Calothrix parasitica NIES-267</name>
    <dbReference type="NCBI Taxonomy" id="1973488"/>
    <lineage>
        <taxon>Bacteria</taxon>
        <taxon>Bacillati</taxon>
        <taxon>Cyanobacteriota</taxon>
        <taxon>Cyanophyceae</taxon>
        <taxon>Nostocales</taxon>
        <taxon>Calotrichaceae</taxon>
        <taxon>Calothrix</taxon>
    </lineage>
</organism>
<dbReference type="EMBL" id="AP018227">
    <property type="protein sequence ID" value="BAY81599.1"/>
    <property type="molecule type" value="Genomic_DNA"/>
</dbReference>
<name>A0A1Z4LK92_9CYAN</name>
<gene>
    <name evidence="1" type="ORF">NIES267_10760</name>
</gene>
<protein>
    <recommendedName>
        <fullName evidence="3">DUF1822 family protein</fullName>
    </recommendedName>
</protein>
<evidence type="ECO:0000313" key="2">
    <source>
        <dbReference type="Proteomes" id="UP000218418"/>
    </source>
</evidence>
<dbReference type="Pfam" id="PF08852">
    <property type="entry name" value="DUF1822"/>
    <property type="match status" value="1"/>
</dbReference>
<sequence>MTNLSAEILPMSLEFEKLSPEAIPLSQSQINQAVELSSQVKDESLQWQTYLNTLSLSAFENWLDSRGNSFNVNQDECTILQPRFANLIPTVANLNVGEYKVCLITTGSFIDEQVDISRVVIDLPEYIPHFYVLVEVIEEEEKAVIQRFISYKELSSRQQSLNFKPNSDWNYEIPLTWFCHEPDRLLLYLNCLEPVAITLPVIPTNRVKNLELIKEELINQLPQLQTKELCEALTWEQASAVLTNPELIDWIYNLQTQTEDNLSIKNLQQHLSDIFKLITQPAINVGRWLWDELDDLAQTNWNLLPNITPQPVMRSPVEEFTVINSQLQQQGLEIPVQARGAYQDLSLAGVPLRLYAVTWHLLSETDPNSWTLLLVLGTPALESLPINLKLRVSDQTGILVEQKVNPELGNSYLFTRVVGNFDEKFLVSVSLGDGVEITLPFAFDMSR</sequence>
<evidence type="ECO:0008006" key="3">
    <source>
        <dbReference type="Google" id="ProtNLM"/>
    </source>
</evidence>
<proteinExistence type="predicted"/>
<dbReference type="InterPro" id="IPR014951">
    <property type="entry name" value="DUF1822"/>
</dbReference>
<dbReference type="AlphaFoldDB" id="A0A1Z4LK92"/>
<dbReference type="Proteomes" id="UP000218418">
    <property type="component" value="Chromosome"/>
</dbReference>
<dbReference type="OrthoDB" id="467121at2"/>
<accession>A0A1Z4LK92</accession>
<keyword evidence="2" id="KW-1185">Reference proteome</keyword>
<evidence type="ECO:0000313" key="1">
    <source>
        <dbReference type="EMBL" id="BAY81599.1"/>
    </source>
</evidence>